<keyword evidence="1 2" id="KW-0732">Signal</keyword>
<dbReference type="STRING" id="1434232.MAIT1_03651"/>
<accession>A0A1Y2K4D1</accession>
<comment type="caution">
    <text evidence="4">The sequence shown here is derived from an EMBL/GenBank/DDBJ whole genome shotgun (WGS) entry which is preliminary data.</text>
</comment>
<dbReference type="EMBL" id="LVJN01000019">
    <property type="protein sequence ID" value="OSM04089.1"/>
    <property type="molecule type" value="Genomic_DNA"/>
</dbReference>
<feature type="signal peptide" evidence="2">
    <location>
        <begin position="1"/>
        <end position="37"/>
    </location>
</feature>
<evidence type="ECO:0000313" key="5">
    <source>
        <dbReference type="Proteomes" id="UP000194003"/>
    </source>
</evidence>
<dbReference type="Gene3D" id="3.40.190.10">
    <property type="entry name" value="Periplasmic binding protein-like II"/>
    <property type="match status" value="2"/>
</dbReference>
<dbReference type="SUPFAM" id="SSF53850">
    <property type="entry name" value="Periplasmic binding protein-like II"/>
    <property type="match status" value="1"/>
</dbReference>
<dbReference type="PANTHER" id="PTHR35936:SF25">
    <property type="entry name" value="ABC TRANSPORTER SUBSTRATE-BINDING PROTEIN"/>
    <property type="match status" value="1"/>
</dbReference>
<evidence type="ECO:0000256" key="2">
    <source>
        <dbReference type="SAM" id="SignalP"/>
    </source>
</evidence>
<dbReference type="InterPro" id="IPR001638">
    <property type="entry name" value="Solute-binding_3/MltF_N"/>
</dbReference>
<evidence type="ECO:0000256" key="1">
    <source>
        <dbReference type="ARBA" id="ARBA00022729"/>
    </source>
</evidence>
<reference evidence="4 5" key="1">
    <citation type="journal article" date="2016" name="BMC Genomics">
        <title>Combined genomic and structural analyses of a cultured magnetotactic bacterium reveals its niche adaptation to a dynamic environment.</title>
        <authorList>
            <person name="Araujo A.C."/>
            <person name="Morillo V."/>
            <person name="Cypriano J."/>
            <person name="Teixeira L.C."/>
            <person name="Leao P."/>
            <person name="Lyra S."/>
            <person name="Almeida L.G."/>
            <person name="Bazylinski D.A."/>
            <person name="Vasconcellos A.T."/>
            <person name="Abreu F."/>
            <person name="Lins U."/>
        </authorList>
    </citation>
    <scope>NUCLEOTIDE SEQUENCE [LARGE SCALE GENOMIC DNA]</scope>
    <source>
        <strain evidence="4 5">IT-1</strain>
    </source>
</reference>
<dbReference type="Proteomes" id="UP000194003">
    <property type="component" value="Unassembled WGS sequence"/>
</dbReference>
<protein>
    <submittedName>
        <fullName evidence="4">Putative family 3 extracellular solute-binding protein</fullName>
    </submittedName>
</protein>
<sequence>MRRKGAAMTSSVLQHFALRLGALAALCALLLPSPARAADTLELLVFERPPYYVKQLDGSMGGLVAGRAGEALRRAGVTPIWKEVASNRHLSKIKRNRKAACAVGWFKNPERETYAKFSDPIYRDRPMAALRRAEDARFDKLTSLHDLLAAQEVKLGIKLGFSMGAEVDAMMAELKTPTVKVAQDNIGLLRMLSHGEIDYMFVAAEEAESLLGKFERDGKSLTEMHPEGAPEGNKRYLLCSQKTPDAWIEKVNAALADMTPN</sequence>
<feature type="chain" id="PRO_5012372801" evidence="2">
    <location>
        <begin position="38"/>
        <end position="261"/>
    </location>
</feature>
<keyword evidence="5" id="KW-1185">Reference proteome</keyword>
<dbReference type="PANTHER" id="PTHR35936">
    <property type="entry name" value="MEMBRANE-BOUND LYTIC MUREIN TRANSGLYCOSYLASE F"/>
    <property type="match status" value="1"/>
</dbReference>
<name>A0A1Y2K4D1_9PROT</name>
<gene>
    <name evidence="4" type="ORF">MAIT1_03651</name>
</gene>
<dbReference type="Pfam" id="PF00497">
    <property type="entry name" value="SBP_bac_3"/>
    <property type="match status" value="1"/>
</dbReference>
<organism evidence="4 5">
    <name type="scientific">Magnetofaba australis IT-1</name>
    <dbReference type="NCBI Taxonomy" id="1434232"/>
    <lineage>
        <taxon>Bacteria</taxon>
        <taxon>Pseudomonadati</taxon>
        <taxon>Pseudomonadota</taxon>
        <taxon>Magnetococcia</taxon>
        <taxon>Magnetococcales</taxon>
        <taxon>Magnetococcaceae</taxon>
        <taxon>Magnetofaba</taxon>
    </lineage>
</organism>
<proteinExistence type="predicted"/>
<evidence type="ECO:0000259" key="3">
    <source>
        <dbReference type="Pfam" id="PF00497"/>
    </source>
</evidence>
<evidence type="ECO:0000313" key="4">
    <source>
        <dbReference type="EMBL" id="OSM04089.1"/>
    </source>
</evidence>
<dbReference type="AlphaFoldDB" id="A0A1Y2K4D1"/>
<feature type="domain" description="Solute-binding protein family 3/N-terminal" evidence="3">
    <location>
        <begin position="49"/>
        <end position="259"/>
    </location>
</feature>